<reference evidence="2 3" key="1">
    <citation type="journal article" date="2018" name="Nat. Biotechnol.">
        <title>A standardized bacterial taxonomy based on genome phylogeny substantially revises the tree of life.</title>
        <authorList>
            <person name="Parks D.H."/>
            <person name="Chuvochina M."/>
            <person name="Waite D.W."/>
            <person name="Rinke C."/>
            <person name="Skarshewski A."/>
            <person name="Chaumeil P.A."/>
            <person name="Hugenholtz P."/>
        </authorList>
    </citation>
    <scope>NUCLEOTIDE SEQUENCE [LARGE SCALE GENOMIC DNA]</scope>
    <source>
        <strain evidence="2">UBA9956</strain>
    </source>
</reference>
<protein>
    <submittedName>
        <fullName evidence="2">Uncharacterized protein</fullName>
    </submittedName>
</protein>
<dbReference type="EMBL" id="DMZY01000242">
    <property type="protein sequence ID" value="HAV93127.1"/>
    <property type="molecule type" value="Genomic_DNA"/>
</dbReference>
<evidence type="ECO:0000313" key="2">
    <source>
        <dbReference type="EMBL" id="HAV93127.1"/>
    </source>
</evidence>
<keyword evidence="1" id="KW-1133">Transmembrane helix</keyword>
<feature type="transmembrane region" description="Helical" evidence="1">
    <location>
        <begin position="77"/>
        <end position="97"/>
    </location>
</feature>
<organism evidence="2 3">
    <name type="scientific">candidate division WOR-3 bacterium</name>
    <dbReference type="NCBI Taxonomy" id="2052148"/>
    <lineage>
        <taxon>Bacteria</taxon>
        <taxon>Bacteria division WOR-3</taxon>
    </lineage>
</organism>
<keyword evidence="1" id="KW-0812">Transmembrane</keyword>
<dbReference type="AlphaFoldDB" id="A0A350HC61"/>
<keyword evidence="1" id="KW-0472">Membrane</keyword>
<evidence type="ECO:0000256" key="1">
    <source>
        <dbReference type="SAM" id="Phobius"/>
    </source>
</evidence>
<name>A0A350HC61_UNCW3</name>
<evidence type="ECO:0000313" key="3">
    <source>
        <dbReference type="Proteomes" id="UP000264062"/>
    </source>
</evidence>
<feature type="transmembrane region" description="Helical" evidence="1">
    <location>
        <begin position="131"/>
        <end position="149"/>
    </location>
</feature>
<comment type="caution">
    <text evidence="2">The sequence shown here is derived from an EMBL/GenBank/DDBJ whole genome shotgun (WGS) entry which is preliminary data.</text>
</comment>
<proteinExistence type="predicted"/>
<gene>
    <name evidence="2" type="ORF">DCW38_08120</name>
</gene>
<feature type="transmembrane region" description="Helical" evidence="1">
    <location>
        <begin position="46"/>
        <end position="65"/>
    </location>
</feature>
<accession>A0A350HC61</accession>
<sequence length="152" mass="17600">MDFKMKAKMFLIVILIFSFCFTSEIDPDKDLKLKANLDSFSRNDFIYYFIPSCFGLGIFLIFTDMLQFSFNGPPNDLVALVSAMTVPISFTATLISAQKNKIENYEEYYLTEKEKEIYKTAYIEELISRRIEGVSMAIFLVSLFILICFSNM</sequence>
<dbReference type="Proteomes" id="UP000264062">
    <property type="component" value="Unassembled WGS sequence"/>
</dbReference>